<accession>A0A6J4QF02</accession>
<feature type="compositionally biased region" description="Basic residues" evidence="1">
    <location>
        <begin position="18"/>
        <end position="66"/>
    </location>
</feature>
<keyword evidence="2" id="KW-0689">Ribosomal protein</keyword>
<protein>
    <submittedName>
        <fullName evidence="2">LSU ribosomal protein L21p</fullName>
    </submittedName>
</protein>
<dbReference type="EMBL" id="CADCUY010000568">
    <property type="protein sequence ID" value="CAA9435781.1"/>
    <property type="molecule type" value="Genomic_DNA"/>
</dbReference>
<feature type="compositionally biased region" description="Basic and acidic residues" evidence="1">
    <location>
        <begin position="67"/>
        <end position="81"/>
    </location>
</feature>
<dbReference type="GO" id="GO:0005840">
    <property type="term" value="C:ribosome"/>
    <property type="evidence" value="ECO:0007669"/>
    <property type="project" value="UniProtKB-KW"/>
</dbReference>
<keyword evidence="2" id="KW-0687">Ribonucleoprotein</keyword>
<proteinExistence type="predicted"/>
<sequence length="102" mass="12108">GVRHRPRRRPSGEGVGGRRPRRRPDRGRQRRQRPAAARPARRRPHDHLRRRDARRHHGHRRGRARRQGPEDHDPEVQEQDRLPQAAGSPQQADPPARHRHRL</sequence>
<organism evidence="2">
    <name type="scientific">uncultured Quadrisphaera sp</name>
    <dbReference type="NCBI Taxonomy" id="904978"/>
    <lineage>
        <taxon>Bacteria</taxon>
        <taxon>Bacillati</taxon>
        <taxon>Actinomycetota</taxon>
        <taxon>Actinomycetes</taxon>
        <taxon>Kineosporiales</taxon>
        <taxon>Kineosporiaceae</taxon>
        <taxon>Quadrisphaera</taxon>
        <taxon>environmental samples</taxon>
    </lineage>
</organism>
<dbReference type="AlphaFoldDB" id="A0A6J4QF02"/>
<feature type="non-terminal residue" evidence="2">
    <location>
        <position position="1"/>
    </location>
</feature>
<evidence type="ECO:0000256" key="1">
    <source>
        <dbReference type="SAM" id="MobiDB-lite"/>
    </source>
</evidence>
<feature type="non-terminal residue" evidence="2">
    <location>
        <position position="102"/>
    </location>
</feature>
<reference evidence="2" key="1">
    <citation type="submission" date="2020-02" db="EMBL/GenBank/DDBJ databases">
        <authorList>
            <person name="Meier V. D."/>
        </authorList>
    </citation>
    <scope>NUCLEOTIDE SEQUENCE</scope>
    <source>
        <strain evidence="2">AVDCRST_MAG35</strain>
    </source>
</reference>
<gene>
    <name evidence="2" type="ORF">AVDCRST_MAG35-2918</name>
</gene>
<name>A0A6J4QF02_9ACTN</name>
<feature type="region of interest" description="Disordered" evidence="1">
    <location>
        <begin position="1"/>
        <end position="102"/>
    </location>
</feature>
<evidence type="ECO:0000313" key="2">
    <source>
        <dbReference type="EMBL" id="CAA9435781.1"/>
    </source>
</evidence>